<name>A0ACC0FWU7_9ERIC</name>
<evidence type="ECO:0000313" key="2">
    <source>
        <dbReference type="Proteomes" id="UP001060215"/>
    </source>
</evidence>
<accession>A0ACC0FWU7</accession>
<organism evidence="1 2">
    <name type="scientific">Camellia lanceoleosa</name>
    <dbReference type="NCBI Taxonomy" id="1840588"/>
    <lineage>
        <taxon>Eukaryota</taxon>
        <taxon>Viridiplantae</taxon>
        <taxon>Streptophyta</taxon>
        <taxon>Embryophyta</taxon>
        <taxon>Tracheophyta</taxon>
        <taxon>Spermatophyta</taxon>
        <taxon>Magnoliopsida</taxon>
        <taxon>eudicotyledons</taxon>
        <taxon>Gunneridae</taxon>
        <taxon>Pentapetalae</taxon>
        <taxon>asterids</taxon>
        <taxon>Ericales</taxon>
        <taxon>Theaceae</taxon>
        <taxon>Camellia</taxon>
    </lineage>
</organism>
<dbReference type="EMBL" id="CM045770">
    <property type="protein sequence ID" value="KAI7992898.1"/>
    <property type="molecule type" value="Genomic_DNA"/>
</dbReference>
<gene>
    <name evidence="1" type="ORF">LOK49_LG12G02490</name>
</gene>
<reference evidence="1 2" key="1">
    <citation type="journal article" date="2022" name="Plant J.">
        <title>Chromosome-level genome of Camellia lanceoleosa provides a valuable resource for understanding genome evolution and self-incompatibility.</title>
        <authorList>
            <person name="Gong W."/>
            <person name="Xiao S."/>
            <person name="Wang L."/>
            <person name="Liao Z."/>
            <person name="Chang Y."/>
            <person name="Mo W."/>
            <person name="Hu G."/>
            <person name="Li W."/>
            <person name="Zhao G."/>
            <person name="Zhu H."/>
            <person name="Hu X."/>
            <person name="Ji K."/>
            <person name="Xiang X."/>
            <person name="Song Q."/>
            <person name="Yuan D."/>
            <person name="Jin S."/>
            <person name="Zhang L."/>
        </authorList>
    </citation>
    <scope>NUCLEOTIDE SEQUENCE [LARGE SCALE GENOMIC DNA]</scope>
    <source>
        <strain evidence="1">SQ_2022a</strain>
    </source>
</reference>
<sequence length="351" mass="38464">MDSDIDTKRAALKASPSVVSLTSLTGGKMMFACSGTIIECEDVNGTFISTILTSATLLRSPIDANAIPDDIKVEVGVYVMNDKPFNGHVIAYDFHFNIATISIETDVALPTAIIRPLDDSISIDPSEISCTGDNEVAYKSFQLHRHSNLFRLCPGDMVVAIGRSCARTHDLMAAPGKFSLDCCKFDCKVLFRANCIITKSGIGGPLINRYGEVIGVNFYDSVCTPFLPINIVSKCLLRFKKNRKSRRPWLGMEMTNLYAASVGKLEKIISKFNISKGVLVEEVIKGSPAEQAGILHGDVIVQCGKKVVQSFLEFYNIIWKKVGKTVEVIVIRESSAARLYLEVFVDETSAD</sequence>
<proteinExistence type="predicted"/>
<dbReference type="Proteomes" id="UP001060215">
    <property type="component" value="Chromosome 13"/>
</dbReference>
<comment type="caution">
    <text evidence="1">The sequence shown here is derived from an EMBL/GenBank/DDBJ whole genome shotgun (WGS) entry which is preliminary data.</text>
</comment>
<evidence type="ECO:0000313" key="1">
    <source>
        <dbReference type="EMBL" id="KAI7992898.1"/>
    </source>
</evidence>
<protein>
    <submittedName>
        <fullName evidence="1">Protease Do-like 14</fullName>
    </submittedName>
</protein>
<keyword evidence="2" id="KW-1185">Reference proteome</keyword>